<gene>
    <name evidence="1" type="ORF">ACFOW8_08425</name>
</gene>
<evidence type="ECO:0008006" key="3">
    <source>
        <dbReference type="Google" id="ProtNLM"/>
    </source>
</evidence>
<keyword evidence="2" id="KW-1185">Reference proteome</keyword>
<protein>
    <recommendedName>
        <fullName evidence="3">Minor tail protein</fullName>
    </recommendedName>
</protein>
<accession>A0ABV8L3U8</accession>
<dbReference type="EMBL" id="JBHSBA010000003">
    <property type="protein sequence ID" value="MFC4124949.1"/>
    <property type="molecule type" value="Genomic_DNA"/>
</dbReference>
<name>A0ABV8L3U8_9NOCA</name>
<proteinExistence type="predicted"/>
<comment type="caution">
    <text evidence="1">The sequence shown here is derived from an EMBL/GenBank/DDBJ whole genome shotgun (WGS) entry which is preliminary data.</text>
</comment>
<dbReference type="Pfam" id="PF19264">
    <property type="entry name" value="DUF5907"/>
    <property type="match status" value="1"/>
</dbReference>
<evidence type="ECO:0000313" key="1">
    <source>
        <dbReference type="EMBL" id="MFC4124949.1"/>
    </source>
</evidence>
<reference evidence="2" key="1">
    <citation type="journal article" date="2019" name="Int. J. Syst. Evol. Microbiol.">
        <title>The Global Catalogue of Microorganisms (GCM) 10K type strain sequencing project: providing services to taxonomists for standard genome sequencing and annotation.</title>
        <authorList>
            <consortium name="The Broad Institute Genomics Platform"/>
            <consortium name="The Broad Institute Genome Sequencing Center for Infectious Disease"/>
            <person name="Wu L."/>
            <person name="Ma J."/>
        </authorList>
    </citation>
    <scope>NUCLEOTIDE SEQUENCE [LARGE SCALE GENOMIC DNA]</scope>
    <source>
        <strain evidence="2">CGMCC 4.7204</strain>
    </source>
</reference>
<organism evidence="1 2">
    <name type="scientific">Nocardia rhizosphaerae</name>
    <dbReference type="NCBI Taxonomy" id="1691571"/>
    <lineage>
        <taxon>Bacteria</taxon>
        <taxon>Bacillati</taxon>
        <taxon>Actinomycetota</taxon>
        <taxon>Actinomycetes</taxon>
        <taxon>Mycobacteriales</taxon>
        <taxon>Nocardiaceae</taxon>
        <taxon>Nocardia</taxon>
    </lineage>
</organism>
<dbReference type="InterPro" id="IPR045571">
    <property type="entry name" value="DUF5907"/>
</dbReference>
<sequence length="535" mass="54138">MADLPPLKYGRVVGRFLANIIDGPDIDDLPEFQPLTGTVTFTAEAPKILVASASPAPATYVQLPKHYVASLDEFGYLTWRGDRGLRLVAPSADTNPSEWTWRVTFDLSYDGDPVPIAPFSFEVPEYVPGPNPADPDTGSVGLVDLTLASPVPSSTGEAVVRGLSVVNVTISGNDLTFWLDNGTDLPPVTVPAIQDATDAAAAAAASESAAAASEAAAQAAVDSFDLSIGTVTEGPADATVSGGPPAWTLDLTLPPGPTGPAAPDADATTKGIIQLAGDLGGTASAPTVPALANMVDLTSDQTITGYKTMSTGAQIAGANIVPSTPGDTARVILDNESGQAYEFGCNSGDGFSVWDSTAGTGPIYIEPGSPTGSIYITPTGNAMSQQLDMGTSKITSSATPSAGDDLVNKTYADGKVASGDSPYDLNIFAFGKDTTRATGTGDYPVGVKLQRAAVFTSVTYRAVTADASGNLVVELRKNGVAVSGSSATITAANQVAGGTATGSWAFALGDILTVHITGVGTTPGKGLVADITGTA</sequence>
<dbReference type="RefSeq" id="WP_378547879.1">
    <property type="nucleotide sequence ID" value="NZ_JBHSBA010000003.1"/>
</dbReference>
<evidence type="ECO:0000313" key="2">
    <source>
        <dbReference type="Proteomes" id="UP001595767"/>
    </source>
</evidence>
<dbReference type="Proteomes" id="UP001595767">
    <property type="component" value="Unassembled WGS sequence"/>
</dbReference>